<dbReference type="PRINTS" id="PR00344">
    <property type="entry name" value="BCTRLSENSOR"/>
</dbReference>
<feature type="domain" description="Histidine kinase" evidence="10">
    <location>
        <begin position="329"/>
        <end position="526"/>
    </location>
</feature>
<proteinExistence type="predicted"/>
<feature type="domain" description="PAC" evidence="13">
    <location>
        <begin position="264"/>
        <end position="318"/>
    </location>
</feature>
<evidence type="ECO:0000256" key="6">
    <source>
        <dbReference type="ARBA" id="ARBA00023012"/>
    </source>
</evidence>
<evidence type="ECO:0000256" key="4">
    <source>
        <dbReference type="ARBA" id="ARBA00022679"/>
    </source>
</evidence>
<keyword evidence="3 7" id="KW-0597">Phosphoprotein</keyword>
<dbReference type="InterPro" id="IPR003661">
    <property type="entry name" value="HisK_dim/P_dom"/>
</dbReference>
<evidence type="ECO:0000256" key="9">
    <source>
        <dbReference type="SAM" id="MobiDB-lite"/>
    </source>
</evidence>
<evidence type="ECO:0000256" key="5">
    <source>
        <dbReference type="ARBA" id="ARBA00022777"/>
    </source>
</evidence>
<dbReference type="Gene3D" id="3.30.450.20">
    <property type="entry name" value="PAS domain"/>
    <property type="match status" value="1"/>
</dbReference>
<dbReference type="PROSITE" id="PS50110">
    <property type="entry name" value="RESPONSE_REGULATORY"/>
    <property type="match status" value="1"/>
</dbReference>
<dbReference type="SMART" id="SM00448">
    <property type="entry name" value="REC"/>
    <property type="match status" value="1"/>
</dbReference>
<keyword evidence="5" id="KW-0418">Kinase</keyword>
<organism evidence="14 15">
    <name type="scientific">Halopenitus persicus</name>
    <dbReference type="NCBI Taxonomy" id="1048396"/>
    <lineage>
        <taxon>Archaea</taxon>
        <taxon>Methanobacteriati</taxon>
        <taxon>Methanobacteriota</taxon>
        <taxon>Stenosarchaea group</taxon>
        <taxon>Halobacteria</taxon>
        <taxon>Halobacteriales</taxon>
        <taxon>Haloferacaceae</taxon>
        <taxon>Halopenitus</taxon>
    </lineage>
</organism>
<dbReference type="PROSITE" id="PS50113">
    <property type="entry name" value="PAC"/>
    <property type="match status" value="1"/>
</dbReference>
<dbReference type="InterPro" id="IPR011006">
    <property type="entry name" value="CheY-like_superfamily"/>
</dbReference>
<evidence type="ECO:0000256" key="3">
    <source>
        <dbReference type="ARBA" id="ARBA00022553"/>
    </source>
</evidence>
<evidence type="ECO:0000256" key="8">
    <source>
        <dbReference type="SAM" id="Coils"/>
    </source>
</evidence>
<evidence type="ECO:0000256" key="7">
    <source>
        <dbReference type="PROSITE-ProRule" id="PRU00169"/>
    </source>
</evidence>
<dbReference type="Pfam" id="PF02518">
    <property type="entry name" value="HATPase_c"/>
    <property type="match status" value="1"/>
</dbReference>
<dbReference type="PROSITE" id="PS50109">
    <property type="entry name" value="HIS_KIN"/>
    <property type="match status" value="1"/>
</dbReference>
<dbReference type="GO" id="GO:0000155">
    <property type="term" value="F:phosphorelay sensor kinase activity"/>
    <property type="evidence" value="ECO:0007669"/>
    <property type="project" value="InterPro"/>
</dbReference>
<dbReference type="Pfam" id="PF00512">
    <property type="entry name" value="HisKA"/>
    <property type="match status" value="1"/>
</dbReference>
<dbReference type="RefSeq" id="WP_092735180.1">
    <property type="nucleotide sequence ID" value="NZ_FNPC01000015.1"/>
</dbReference>
<gene>
    <name evidence="14" type="ORF">SAMN05216564_11518</name>
</gene>
<dbReference type="OrthoDB" id="8127at2157"/>
<name>A0A1H3NTD9_9EURY</name>
<evidence type="ECO:0000256" key="2">
    <source>
        <dbReference type="ARBA" id="ARBA00012438"/>
    </source>
</evidence>
<dbReference type="InterPro" id="IPR001789">
    <property type="entry name" value="Sig_transdc_resp-reg_receiver"/>
</dbReference>
<dbReference type="EMBL" id="FNPC01000015">
    <property type="protein sequence ID" value="SDY92023.1"/>
    <property type="molecule type" value="Genomic_DNA"/>
</dbReference>
<dbReference type="InterPro" id="IPR004358">
    <property type="entry name" value="Sig_transdc_His_kin-like_C"/>
</dbReference>
<keyword evidence="6" id="KW-0902">Two-component regulatory system</keyword>
<dbReference type="Pfam" id="PF00072">
    <property type="entry name" value="Response_reg"/>
    <property type="match status" value="1"/>
</dbReference>
<dbReference type="SUPFAM" id="SSF52172">
    <property type="entry name" value="CheY-like"/>
    <property type="match status" value="1"/>
</dbReference>
<dbReference type="PROSITE" id="PS50112">
    <property type="entry name" value="PAS"/>
    <property type="match status" value="1"/>
</dbReference>
<dbReference type="PANTHER" id="PTHR43711:SF1">
    <property type="entry name" value="HISTIDINE KINASE 1"/>
    <property type="match status" value="1"/>
</dbReference>
<dbReference type="Gene3D" id="3.40.50.2300">
    <property type="match status" value="1"/>
</dbReference>
<reference evidence="15" key="1">
    <citation type="submission" date="2016-10" db="EMBL/GenBank/DDBJ databases">
        <authorList>
            <person name="Varghese N."/>
            <person name="Submissions S."/>
        </authorList>
    </citation>
    <scope>NUCLEOTIDE SEQUENCE [LARGE SCALE GENOMIC DNA]</scope>
    <source>
        <strain evidence="15">DC30,IBRC 10041,KCTC 4046</strain>
    </source>
</reference>
<dbReference type="Gene3D" id="3.30.565.10">
    <property type="entry name" value="Histidine kinase-like ATPase, C-terminal domain"/>
    <property type="match status" value="1"/>
</dbReference>
<feature type="domain" description="Response regulatory" evidence="11">
    <location>
        <begin position="26"/>
        <end position="182"/>
    </location>
</feature>
<dbReference type="InterPro" id="IPR035965">
    <property type="entry name" value="PAS-like_dom_sf"/>
</dbReference>
<evidence type="ECO:0000259" key="11">
    <source>
        <dbReference type="PROSITE" id="PS50110"/>
    </source>
</evidence>
<dbReference type="CDD" id="cd00082">
    <property type="entry name" value="HisKA"/>
    <property type="match status" value="1"/>
</dbReference>
<dbReference type="Proteomes" id="UP000199079">
    <property type="component" value="Unassembled WGS sequence"/>
</dbReference>
<feature type="region of interest" description="Disordered" evidence="9">
    <location>
        <begin position="90"/>
        <end position="110"/>
    </location>
</feature>
<dbReference type="Gene3D" id="1.10.287.130">
    <property type="match status" value="1"/>
</dbReference>
<evidence type="ECO:0000313" key="15">
    <source>
        <dbReference type="Proteomes" id="UP000199079"/>
    </source>
</evidence>
<evidence type="ECO:0000256" key="1">
    <source>
        <dbReference type="ARBA" id="ARBA00000085"/>
    </source>
</evidence>
<keyword evidence="4" id="KW-0808">Transferase</keyword>
<dbReference type="SMART" id="SM00091">
    <property type="entry name" value="PAS"/>
    <property type="match status" value="1"/>
</dbReference>
<dbReference type="SUPFAM" id="SSF55874">
    <property type="entry name" value="ATPase domain of HSP90 chaperone/DNA topoisomerase II/histidine kinase"/>
    <property type="match status" value="1"/>
</dbReference>
<dbReference type="InterPro" id="IPR005467">
    <property type="entry name" value="His_kinase_dom"/>
</dbReference>
<keyword evidence="8" id="KW-0175">Coiled coil</keyword>
<dbReference type="CDD" id="cd00156">
    <property type="entry name" value="REC"/>
    <property type="match status" value="1"/>
</dbReference>
<feature type="coiled-coil region" evidence="8">
    <location>
        <begin position="299"/>
        <end position="329"/>
    </location>
</feature>
<sequence>MPSGSWIFERFTDIVPETELAPEDVSVLLVDDDSEFATRLASFLGEQYGMTMTIKTTGEDTLEYLTTTTPNSKNSSTAAIFEKLSSHKTHAISHAQEPETQQQSPAGSGKLDCIVTDYQMPEMNGLTLIDEIREKYPALPVVMFAGQGSERVASEAFRRGADDYLQKDTDTEQFHVLATRIQTAVQLQRLSLALQTFYQAVDYAGHSIYITDTDSTILYVNPTFEEITGYTADEAIGQDPSLLKSGVHDEAFYADLWKTILAGDVWENEIVNERKNGEQYVVDQTIAPITNKRGEIIYFVAINNEITELRRRTRELQRQNERLEEFSRTLSHDLKNPLNVAQGRLDLAEQTNDDEQFDQIRQALTRMEMLTDEALSLAKHGLTVQQPEPVYLRETVQDAWDAVPTENATLECTISDGTTVSGDASRICELLENLFGNAVEHAGPNTTVRVELLDMYTGFYVADDGPGIQADERDTVFEPGYTSTEDGTGFGLAIVREIAAAHDWGIELMESEDGGARFQFSIPAEDWNNELEG</sequence>
<protein>
    <recommendedName>
        <fullName evidence="2">histidine kinase</fullName>
        <ecNumber evidence="2">2.7.13.3</ecNumber>
    </recommendedName>
</protein>
<evidence type="ECO:0000259" key="12">
    <source>
        <dbReference type="PROSITE" id="PS50112"/>
    </source>
</evidence>
<keyword evidence="15" id="KW-1185">Reference proteome</keyword>
<dbReference type="CDD" id="cd00130">
    <property type="entry name" value="PAS"/>
    <property type="match status" value="1"/>
</dbReference>
<evidence type="ECO:0000259" key="10">
    <source>
        <dbReference type="PROSITE" id="PS50109"/>
    </source>
</evidence>
<evidence type="ECO:0000313" key="14">
    <source>
        <dbReference type="EMBL" id="SDY92023.1"/>
    </source>
</evidence>
<dbReference type="InterPro" id="IPR050736">
    <property type="entry name" value="Sensor_HK_Regulatory"/>
</dbReference>
<dbReference type="SMART" id="SM00086">
    <property type="entry name" value="PAC"/>
    <property type="match status" value="1"/>
</dbReference>
<dbReference type="InterPro" id="IPR000014">
    <property type="entry name" value="PAS"/>
</dbReference>
<dbReference type="SMART" id="SM00387">
    <property type="entry name" value="HATPase_c"/>
    <property type="match status" value="1"/>
</dbReference>
<evidence type="ECO:0000259" key="13">
    <source>
        <dbReference type="PROSITE" id="PS50113"/>
    </source>
</evidence>
<dbReference type="NCBIfam" id="TIGR00229">
    <property type="entry name" value="sensory_box"/>
    <property type="match status" value="1"/>
</dbReference>
<dbReference type="PANTHER" id="PTHR43711">
    <property type="entry name" value="TWO-COMPONENT HISTIDINE KINASE"/>
    <property type="match status" value="1"/>
</dbReference>
<dbReference type="InterPro" id="IPR001610">
    <property type="entry name" value="PAC"/>
</dbReference>
<dbReference type="AlphaFoldDB" id="A0A1H3NTD9"/>
<dbReference type="InterPro" id="IPR000700">
    <property type="entry name" value="PAS-assoc_C"/>
</dbReference>
<dbReference type="SUPFAM" id="SSF47384">
    <property type="entry name" value="Homodimeric domain of signal transducing histidine kinase"/>
    <property type="match status" value="1"/>
</dbReference>
<comment type="catalytic activity">
    <reaction evidence="1">
        <text>ATP + protein L-histidine = ADP + protein N-phospho-L-histidine.</text>
        <dbReference type="EC" id="2.7.13.3"/>
    </reaction>
</comment>
<feature type="modified residue" description="4-aspartylphosphate" evidence="7">
    <location>
        <position position="117"/>
    </location>
</feature>
<dbReference type="SUPFAM" id="SSF55785">
    <property type="entry name" value="PYP-like sensor domain (PAS domain)"/>
    <property type="match status" value="1"/>
</dbReference>
<dbReference type="InterPro" id="IPR036890">
    <property type="entry name" value="HATPase_C_sf"/>
</dbReference>
<dbReference type="InterPro" id="IPR036097">
    <property type="entry name" value="HisK_dim/P_sf"/>
</dbReference>
<dbReference type="EC" id="2.7.13.3" evidence="2"/>
<feature type="domain" description="PAS" evidence="12">
    <location>
        <begin position="193"/>
        <end position="250"/>
    </location>
</feature>
<dbReference type="Pfam" id="PF13426">
    <property type="entry name" value="PAS_9"/>
    <property type="match status" value="1"/>
</dbReference>
<dbReference type="InterPro" id="IPR003594">
    <property type="entry name" value="HATPase_dom"/>
</dbReference>
<accession>A0A1H3NTD9</accession>
<dbReference type="SMART" id="SM00388">
    <property type="entry name" value="HisKA"/>
    <property type="match status" value="1"/>
</dbReference>